<evidence type="ECO:0000256" key="6">
    <source>
        <dbReference type="ARBA" id="ARBA00023136"/>
    </source>
</evidence>
<protein>
    <submittedName>
        <fullName evidence="14">Neuropilin-2-like</fullName>
    </submittedName>
</protein>
<evidence type="ECO:0000256" key="8">
    <source>
        <dbReference type="ARBA" id="ARBA00023180"/>
    </source>
</evidence>
<dbReference type="CDD" id="cd00041">
    <property type="entry name" value="CUB"/>
    <property type="match status" value="2"/>
</dbReference>
<feature type="chain" id="PRO_5036444522" evidence="10">
    <location>
        <begin position="23"/>
        <end position="547"/>
    </location>
</feature>
<dbReference type="SMART" id="SM00042">
    <property type="entry name" value="CUB"/>
    <property type="match status" value="2"/>
</dbReference>
<evidence type="ECO:0000256" key="7">
    <source>
        <dbReference type="ARBA" id="ARBA00023157"/>
    </source>
</evidence>
<evidence type="ECO:0000256" key="1">
    <source>
        <dbReference type="ARBA" id="ARBA00004479"/>
    </source>
</evidence>
<dbReference type="InterPro" id="IPR000421">
    <property type="entry name" value="FA58C"/>
</dbReference>
<evidence type="ECO:0000256" key="4">
    <source>
        <dbReference type="ARBA" id="ARBA00022737"/>
    </source>
</evidence>
<proteinExistence type="predicted"/>
<comment type="subcellular location">
    <subcellularLocation>
        <location evidence="1">Membrane</location>
        <topology evidence="1">Single-pass type I membrane protein</topology>
    </subcellularLocation>
</comment>
<keyword evidence="13" id="KW-1185">Reference proteome</keyword>
<dbReference type="GeneID" id="120064512"/>
<name>A0A8U1F786_SALNM</name>
<keyword evidence="2" id="KW-0812">Transmembrane</keyword>
<dbReference type="KEGG" id="snh:120064512"/>
<dbReference type="PANTHER" id="PTHR46806:SF2">
    <property type="entry name" value="NEUROPILIN-2"/>
    <property type="match status" value="1"/>
</dbReference>
<evidence type="ECO:0000256" key="5">
    <source>
        <dbReference type="ARBA" id="ARBA00022989"/>
    </source>
</evidence>
<keyword evidence="4" id="KW-0677">Repeat</keyword>
<dbReference type="GO" id="GO:0098978">
    <property type="term" value="C:glutamatergic synapse"/>
    <property type="evidence" value="ECO:0007669"/>
    <property type="project" value="TreeGrafter"/>
</dbReference>
<keyword evidence="6" id="KW-0472">Membrane</keyword>
<evidence type="ECO:0000313" key="13">
    <source>
        <dbReference type="Proteomes" id="UP000808372"/>
    </source>
</evidence>
<organism evidence="13 14">
    <name type="scientific">Salvelinus namaycush</name>
    <name type="common">Lake trout</name>
    <name type="synonym">Salmo namaycush</name>
    <dbReference type="NCBI Taxonomy" id="8040"/>
    <lineage>
        <taxon>Eukaryota</taxon>
        <taxon>Metazoa</taxon>
        <taxon>Chordata</taxon>
        <taxon>Craniata</taxon>
        <taxon>Vertebrata</taxon>
        <taxon>Euteleostomi</taxon>
        <taxon>Actinopterygii</taxon>
        <taxon>Neopterygii</taxon>
        <taxon>Teleostei</taxon>
        <taxon>Protacanthopterygii</taxon>
        <taxon>Salmoniformes</taxon>
        <taxon>Salmonidae</taxon>
        <taxon>Salmoninae</taxon>
        <taxon>Salvelinus</taxon>
    </lineage>
</organism>
<dbReference type="GO" id="GO:0030424">
    <property type="term" value="C:axon"/>
    <property type="evidence" value="ECO:0007669"/>
    <property type="project" value="TreeGrafter"/>
</dbReference>
<dbReference type="InterPro" id="IPR050633">
    <property type="entry name" value="Neuropilin_MCO_CoagFactor"/>
</dbReference>
<dbReference type="Gene3D" id="2.60.120.290">
    <property type="entry name" value="Spermadhesin, CUB domain"/>
    <property type="match status" value="2"/>
</dbReference>
<dbReference type="GO" id="GO:0017154">
    <property type="term" value="F:semaphorin receptor activity"/>
    <property type="evidence" value="ECO:0007669"/>
    <property type="project" value="TreeGrafter"/>
</dbReference>
<sequence length="547" mass="61901">MDILPWLCGCLLAVCLPQIVIGEEEELVYSILLEELVYSILLEELVYSILLEELVYSILSEELVYSILLEELVYSILLEELVYSILLEELVYSILLEELVYSILSEELKSWSIILSEELVYSILLEELVYSILSEELVYSILLEELVYSILLEELVYSILLEELVYSLLRAGYSILLEELVYSILLEELVYSILLEELVYSILLEELVYSILSEELVYSILLEELVYSISIKVYFWRGRYDFVEIRDGSSENGDLLGKHCSNIAPPAIISSGPMLHIKFVSDYAHQGAGFSLRYEIFKTGSDCSRNFTSQNGIIESPGFPDKYPHNLECSFIVIVPPAMDVTLTFLTFDLENDPLPGGEGDCKYDWLEVWDGLPQVGPLIGRYCGTKIPPEITSSTGILSLSFHTDMAVAKDGFSARYNMTHKEVSDTFHCSNALGLESGKISDDQITASSSFYDNTWLPRQARLNNGNNAWTPNEDSSKEYIQVDLHVLKVLTGISTQGAVSKETQKSYYVTTFKLEVSTNGEDWMVYRFGKNHKVGYTSVARGDV</sequence>
<dbReference type="FunFam" id="2.60.120.260:FF:000002">
    <property type="entry name" value="Coagulation factor VIII"/>
    <property type="match status" value="1"/>
</dbReference>
<evidence type="ECO:0000256" key="2">
    <source>
        <dbReference type="ARBA" id="ARBA00022692"/>
    </source>
</evidence>
<dbReference type="AlphaFoldDB" id="A0A8U1F786"/>
<keyword evidence="7" id="KW-1015">Disulfide bond</keyword>
<dbReference type="PROSITE" id="PS50022">
    <property type="entry name" value="FA58C_3"/>
    <property type="match status" value="1"/>
</dbReference>
<reference evidence="14" key="1">
    <citation type="submission" date="2025-08" db="UniProtKB">
        <authorList>
            <consortium name="RefSeq"/>
        </authorList>
    </citation>
    <scope>IDENTIFICATION</scope>
    <source>
        <tissue evidence="14">White muscle</tissue>
    </source>
</reference>
<evidence type="ECO:0000259" key="11">
    <source>
        <dbReference type="PROSITE" id="PS01180"/>
    </source>
</evidence>
<dbReference type="Pfam" id="PF00431">
    <property type="entry name" value="CUB"/>
    <property type="match status" value="2"/>
</dbReference>
<feature type="signal peptide" evidence="10">
    <location>
        <begin position="1"/>
        <end position="22"/>
    </location>
</feature>
<evidence type="ECO:0000313" key="14">
    <source>
        <dbReference type="RefSeq" id="XP_038871057.1"/>
    </source>
</evidence>
<dbReference type="GO" id="GO:0007411">
    <property type="term" value="P:axon guidance"/>
    <property type="evidence" value="ECO:0007669"/>
    <property type="project" value="TreeGrafter"/>
</dbReference>
<keyword evidence="8" id="KW-0325">Glycoprotein</keyword>
<dbReference type="PANTHER" id="PTHR46806">
    <property type="entry name" value="F5/8 TYPE C DOMAIN-CONTAINING PROTEIN"/>
    <property type="match status" value="1"/>
</dbReference>
<feature type="domain" description="F5/8 type C" evidence="12">
    <location>
        <begin position="431"/>
        <end position="547"/>
    </location>
</feature>
<dbReference type="InterPro" id="IPR035914">
    <property type="entry name" value="Sperma_CUB_dom_sf"/>
</dbReference>
<dbReference type="InterPro" id="IPR008979">
    <property type="entry name" value="Galactose-bd-like_sf"/>
</dbReference>
<accession>A0A8U1F786</accession>
<dbReference type="SUPFAM" id="SSF49854">
    <property type="entry name" value="Spermadhesin, CUB domain"/>
    <property type="match status" value="2"/>
</dbReference>
<evidence type="ECO:0000259" key="12">
    <source>
        <dbReference type="PROSITE" id="PS50022"/>
    </source>
</evidence>
<dbReference type="PROSITE" id="PS01180">
    <property type="entry name" value="CUB"/>
    <property type="match status" value="2"/>
</dbReference>
<keyword evidence="3 10" id="KW-0732">Signal</keyword>
<dbReference type="Gene3D" id="2.60.120.260">
    <property type="entry name" value="Galactose-binding domain-like"/>
    <property type="match status" value="1"/>
</dbReference>
<keyword evidence="5" id="KW-1133">Transmembrane helix</keyword>
<dbReference type="SMART" id="SM00231">
    <property type="entry name" value="FA58C"/>
    <property type="match status" value="1"/>
</dbReference>
<dbReference type="GO" id="GO:0045211">
    <property type="term" value="C:postsynaptic membrane"/>
    <property type="evidence" value="ECO:0007669"/>
    <property type="project" value="TreeGrafter"/>
</dbReference>
<feature type="domain" description="CUB" evidence="11">
    <location>
        <begin position="303"/>
        <end position="421"/>
    </location>
</feature>
<feature type="domain" description="CUB" evidence="11">
    <location>
        <begin position="171"/>
        <end position="297"/>
    </location>
</feature>
<gene>
    <name evidence="14" type="primary">LOC120064512</name>
</gene>
<dbReference type="PROSITE" id="PS01285">
    <property type="entry name" value="FA58C_1"/>
    <property type="match status" value="1"/>
</dbReference>
<evidence type="ECO:0000256" key="3">
    <source>
        <dbReference type="ARBA" id="ARBA00022729"/>
    </source>
</evidence>
<evidence type="ECO:0000256" key="10">
    <source>
        <dbReference type="SAM" id="SignalP"/>
    </source>
</evidence>
<evidence type="ECO:0000256" key="9">
    <source>
        <dbReference type="PROSITE-ProRule" id="PRU00059"/>
    </source>
</evidence>
<dbReference type="CDD" id="cd00057">
    <property type="entry name" value="FA58C"/>
    <property type="match status" value="1"/>
</dbReference>
<dbReference type="RefSeq" id="XP_038871057.1">
    <property type="nucleotide sequence ID" value="XM_039015129.1"/>
</dbReference>
<dbReference type="FunFam" id="2.60.120.290:FF:000003">
    <property type="entry name" value="Neuropilin"/>
    <property type="match status" value="1"/>
</dbReference>
<dbReference type="Proteomes" id="UP000808372">
    <property type="component" value="Chromosome 19"/>
</dbReference>
<dbReference type="SUPFAM" id="SSF49785">
    <property type="entry name" value="Galactose-binding domain-like"/>
    <property type="match status" value="1"/>
</dbReference>
<comment type="caution">
    <text evidence="9">Lacks conserved residue(s) required for the propagation of feature annotation.</text>
</comment>
<dbReference type="InterPro" id="IPR000859">
    <property type="entry name" value="CUB_dom"/>
</dbReference>
<dbReference type="Pfam" id="PF00754">
    <property type="entry name" value="F5_F8_type_C"/>
    <property type="match status" value="1"/>
</dbReference>